<dbReference type="Pfam" id="PF22818">
    <property type="entry name" value="ApeI-like"/>
    <property type="match status" value="1"/>
</dbReference>
<dbReference type="SUPFAM" id="SSF54637">
    <property type="entry name" value="Thioesterase/thiol ester dehydrase-isomerase"/>
    <property type="match status" value="1"/>
</dbReference>
<evidence type="ECO:0000259" key="1">
    <source>
        <dbReference type="Pfam" id="PF22818"/>
    </source>
</evidence>
<dbReference type="EMBL" id="JBHRXK010000002">
    <property type="protein sequence ID" value="MFC3550690.1"/>
    <property type="molecule type" value="Genomic_DNA"/>
</dbReference>
<evidence type="ECO:0000313" key="2">
    <source>
        <dbReference type="EMBL" id="MFC3550690.1"/>
    </source>
</evidence>
<reference evidence="3" key="1">
    <citation type="journal article" date="2019" name="Int. J. Syst. Evol. Microbiol.">
        <title>The Global Catalogue of Microorganisms (GCM) 10K type strain sequencing project: providing services to taxonomists for standard genome sequencing and annotation.</title>
        <authorList>
            <consortium name="The Broad Institute Genomics Platform"/>
            <consortium name="The Broad Institute Genome Sequencing Center for Infectious Disease"/>
            <person name="Wu L."/>
            <person name="Ma J."/>
        </authorList>
    </citation>
    <scope>NUCLEOTIDE SEQUENCE [LARGE SCALE GENOMIC DNA]</scope>
    <source>
        <strain evidence="3">KCTC 42875</strain>
    </source>
</reference>
<feature type="domain" description="ApeI dehydratase-like" evidence="1">
    <location>
        <begin position="2"/>
        <end position="71"/>
    </location>
</feature>
<organism evidence="2 3">
    <name type="scientific">Lysobacter cavernae</name>
    <dbReference type="NCBI Taxonomy" id="1685901"/>
    <lineage>
        <taxon>Bacteria</taxon>
        <taxon>Pseudomonadati</taxon>
        <taxon>Pseudomonadota</taxon>
        <taxon>Gammaproteobacteria</taxon>
        <taxon>Lysobacterales</taxon>
        <taxon>Lysobacteraceae</taxon>
        <taxon>Lysobacter</taxon>
    </lineage>
</organism>
<dbReference type="InterPro" id="IPR054545">
    <property type="entry name" value="ApeI-like"/>
</dbReference>
<accession>A0ABV7RMU3</accession>
<evidence type="ECO:0000313" key="3">
    <source>
        <dbReference type="Proteomes" id="UP001595740"/>
    </source>
</evidence>
<keyword evidence="3" id="KW-1185">Reference proteome</keyword>
<name>A0ABV7RMU3_9GAMM</name>
<sequence>MHFVIPADHPCLPGHFPGRPLVPGVVLLERVVEAIEAQHGPLPAMRLPQVKFVQPLLPGQTAQIELETCPEPDRRSAAPRWRFRVLRGATVLATGEVVAAGPEPA</sequence>
<protein>
    <recommendedName>
        <fullName evidence="1">ApeI dehydratase-like domain-containing protein</fullName>
    </recommendedName>
</protein>
<proteinExistence type="predicted"/>
<dbReference type="RefSeq" id="WP_386758562.1">
    <property type="nucleotide sequence ID" value="NZ_JBHRXK010000002.1"/>
</dbReference>
<gene>
    <name evidence="2" type="ORF">ACFOLC_06625</name>
</gene>
<dbReference type="Gene3D" id="3.10.129.10">
    <property type="entry name" value="Hotdog Thioesterase"/>
    <property type="match status" value="1"/>
</dbReference>
<dbReference type="InterPro" id="IPR029069">
    <property type="entry name" value="HotDog_dom_sf"/>
</dbReference>
<comment type="caution">
    <text evidence="2">The sequence shown here is derived from an EMBL/GenBank/DDBJ whole genome shotgun (WGS) entry which is preliminary data.</text>
</comment>
<dbReference type="Proteomes" id="UP001595740">
    <property type="component" value="Unassembled WGS sequence"/>
</dbReference>